<evidence type="ECO:0000259" key="10">
    <source>
        <dbReference type="PROSITE" id="PS50240"/>
    </source>
</evidence>
<keyword evidence="5" id="KW-0865">Zymogen</keyword>
<comment type="catalytic activity">
    <reaction evidence="8">
        <text>Preferential cleavage: Arg-|-Xaa, Lys-|-Xaa.</text>
        <dbReference type="EC" id="3.4.21.4"/>
    </reaction>
</comment>
<dbReference type="GO" id="GO:0006508">
    <property type="term" value="P:proteolysis"/>
    <property type="evidence" value="ECO:0007669"/>
    <property type="project" value="InterPro"/>
</dbReference>
<dbReference type="PROSITE" id="PS00134">
    <property type="entry name" value="TRYPSIN_HIS"/>
    <property type="match status" value="1"/>
</dbReference>
<dbReference type="AlphaFoldDB" id="A0A9W7X0E2"/>
<evidence type="ECO:0000256" key="4">
    <source>
        <dbReference type="ARBA" id="ARBA00022737"/>
    </source>
</evidence>
<dbReference type="SUPFAM" id="SSF50494">
    <property type="entry name" value="Trypsin-like serine proteases"/>
    <property type="match status" value="1"/>
</dbReference>
<dbReference type="GO" id="GO:0005615">
    <property type="term" value="C:extracellular space"/>
    <property type="evidence" value="ECO:0007669"/>
    <property type="project" value="TreeGrafter"/>
</dbReference>
<evidence type="ECO:0000256" key="5">
    <source>
        <dbReference type="ARBA" id="ARBA00023145"/>
    </source>
</evidence>
<dbReference type="InterPro" id="IPR043504">
    <property type="entry name" value="Peptidase_S1_PA_chymotrypsin"/>
</dbReference>
<feature type="non-terminal residue" evidence="11">
    <location>
        <position position="345"/>
    </location>
</feature>
<dbReference type="GO" id="GO:0004252">
    <property type="term" value="F:serine-type endopeptidase activity"/>
    <property type="evidence" value="ECO:0007669"/>
    <property type="project" value="UniProtKB-EC"/>
</dbReference>
<keyword evidence="2" id="KW-0964">Secreted</keyword>
<keyword evidence="12" id="KW-1185">Reference proteome</keyword>
<dbReference type="InterPro" id="IPR018114">
    <property type="entry name" value="TRYPSIN_HIS"/>
</dbReference>
<dbReference type="PRINTS" id="PR00722">
    <property type="entry name" value="CHYMOTRYPSIN"/>
</dbReference>
<evidence type="ECO:0000313" key="12">
    <source>
        <dbReference type="Proteomes" id="UP001059041"/>
    </source>
</evidence>
<sequence length="345" mass="37703">SLNRFILVESREREIKENQRFRPGDEYVNGGCEQFCDGSGVRRTCRCAAGYSLAGDGTSCIAQGEHPCGKVPLQNNTVHSHKQFAGGIHCPRGHCPWQVLIDYKGESLCGGALLENRWVITAAHCVHQRDISHMKIITGDHDLDVPDGSEEAYDVTLKVIHDNYDPVTLDSDLALLQLSVKPKLSPYAVPVCLPTPQLADSELTAVRFHSVSGWGRRTLGGNNHLPKNLKDPSSPVLQRLAVPLLPSVQCELKSGINITGNMLCAGYTGGGQESCRGYDGSPLVTQYHMTSFLTGVVSWGRGCDQPGYYTIYTKVSNFLKWIDVVMKSKSPVKPMSDVMGSSVQN</sequence>
<evidence type="ECO:0000313" key="11">
    <source>
        <dbReference type="EMBL" id="KAI7811458.1"/>
    </source>
</evidence>
<keyword evidence="6" id="KW-1015">Disulfide bond</keyword>
<dbReference type="PROSITE" id="PS50240">
    <property type="entry name" value="TRYPSIN_DOM"/>
    <property type="match status" value="1"/>
</dbReference>
<evidence type="ECO:0000256" key="2">
    <source>
        <dbReference type="ARBA" id="ARBA00022525"/>
    </source>
</evidence>
<dbReference type="Pfam" id="PF14670">
    <property type="entry name" value="FXa_inhibition"/>
    <property type="match status" value="1"/>
</dbReference>
<evidence type="ECO:0000256" key="8">
    <source>
        <dbReference type="ARBA" id="ARBA00036320"/>
    </source>
</evidence>
<dbReference type="PANTHER" id="PTHR24278">
    <property type="entry name" value="COAGULATION FACTOR"/>
    <property type="match status" value="1"/>
</dbReference>
<dbReference type="Gene3D" id="2.40.10.10">
    <property type="entry name" value="Trypsin-like serine proteases"/>
    <property type="match status" value="2"/>
</dbReference>
<dbReference type="PANTHER" id="PTHR24278:SF26">
    <property type="entry name" value="COAGULATION FACTOR VII"/>
    <property type="match status" value="1"/>
</dbReference>
<organism evidence="11 12">
    <name type="scientific">Triplophysa rosa</name>
    <name type="common">Cave loach</name>
    <dbReference type="NCBI Taxonomy" id="992332"/>
    <lineage>
        <taxon>Eukaryota</taxon>
        <taxon>Metazoa</taxon>
        <taxon>Chordata</taxon>
        <taxon>Craniata</taxon>
        <taxon>Vertebrata</taxon>
        <taxon>Euteleostomi</taxon>
        <taxon>Actinopterygii</taxon>
        <taxon>Neopterygii</taxon>
        <taxon>Teleostei</taxon>
        <taxon>Ostariophysi</taxon>
        <taxon>Cypriniformes</taxon>
        <taxon>Nemacheilidae</taxon>
        <taxon>Triplophysa</taxon>
    </lineage>
</organism>
<reference evidence="11" key="1">
    <citation type="submission" date="2021-02" db="EMBL/GenBank/DDBJ databases">
        <title>Comparative genomics reveals that relaxation of natural selection precedes convergent phenotypic evolution of cavefish.</title>
        <authorList>
            <person name="Peng Z."/>
        </authorList>
    </citation>
    <scope>NUCLEOTIDE SEQUENCE</scope>
    <source>
        <tissue evidence="11">Muscle</tissue>
    </source>
</reference>
<evidence type="ECO:0000256" key="7">
    <source>
        <dbReference type="ARBA" id="ARBA00023180"/>
    </source>
</evidence>
<proteinExistence type="predicted"/>
<keyword evidence="4" id="KW-0677">Repeat</keyword>
<evidence type="ECO:0000256" key="9">
    <source>
        <dbReference type="ARBA" id="ARBA00038868"/>
    </source>
</evidence>
<dbReference type="CDD" id="cd00190">
    <property type="entry name" value="Tryp_SPc"/>
    <property type="match status" value="1"/>
</dbReference>
<feature type="domain" description="Peptidase S1" evidence="10">
    <location>
        <begin position="84"/>
        <end position="327"/>
    </location>
</feature>
<evidence type="ECO:0000256" key="3">
    <source>
        <dbReference type="ARBA" id="ARBA00022729"/>
    </source>
</evidence>
<keyword evidence="7" id="KW-0325">Glycoprotein</keyword>
<dbReference type="InterPro" id="IPR009003">
    <property type="entry name" value="Peptidase_S1_PA"/>
</dbReference>
<dbReference type="InterPro" id="IPR050442">
    <property type="entry name" value="Peptidase_S1_coag_factors"/>
</dbReference>
<dbReference type="EC" id="3.4.21.4" evidence="9"/>
<evidence type="ECO:0000256" key="1">
    <source>
        <dbReference type="ARBA" id="ARBA00004239"/>
    </source>
</evidence>
<dbReference type="Pfam" id="PF00089">
    <property type="entry name" value="Trypsin"/>
    <property type="match status" value="1"/>
</dbReference>
<dbReference type="EMBL" id="JAFHDT010000004">
    <property type="protein sequence ID" value="KAI7811458.1"/>
    <property type="molecule type" value="Genomic_DNA"/>
</dbReference>
<dbReference type="InterPro" id="IPR001254">
    <property type="entry name" value="Trypsin_dom"/>
</dbReference>
<comment type="subcellular location">
    <subcellularLocation>
        <location evidence="1">Secreted</location>
        <location evidence="1">Extracellular space</location>
    </subcellularLocation>
</comment>
<accession>A0A9W7X0E2</accession>
<name>A0A9W7X0E2_TRIRA</name>
<dbReference type="InterPro" id="IPR001314">
    <property type="entry name" value="Peptidase_S1A"/>
</dbReference>
<dbReference type="SMART" id="SM00020">
    <property type="entry name" value="Tryp_SPc"/>
    <property type="match status" value="1"/>
</dbReference>
<comment type="caution">
    <text evidence="11">The sequence shown here is derived from an EMBL/GenBank/DDBJ whole genome shotgun (WGS) entry which is preliminary data.</text>
</comment>
<keyword evidence="3" id="KW-0732">Signal</keyword>
<gene>
    <name evidence="11" type="ORF">IRJ41_016472</name>
</gene>
<evidence type="ECO:0000256" key="6">
    <source>
        <dbReference type="ARBA" id="ARBA00023157"/>
    </source>
</evidence>
<protein>
    <recommendedName>
        <fullName evidence="9">trypsin</fullName>
        <ecNumber evidence="9">3.4.21.4</ecNumber>
    </recommendedName>
</protein>
<dbReference type="Proteomes" id="UP001059041">
    <property type="component" value="Linkage Group LG4"/>
</dbReference>
<dbReference type="FunFam" id="2.40.10.10:FF:000005">
    <property type="entry name" value="Serine protease 37"/>
    <property type="match status" value="1"/>
</dbReference>
<dbReference type="Gene3D" id="2.10.25.10">
    <property type="entry name" value="Laminin"/>
    <property type="match status" value="1"/>
</dbReference>